<evidence type="ECO:0000256" key="3">
    <source>
        <dbReference type="ARBA" id="ARBA00022827"/>
    </source>
</evidence>
<comment type="caution">
    <text evidence="7">The sequence shown here is derived from an EMBL/GenBank/DDBJ whole genome shotgun (WGS) entry which is preliminary data.</text>
</comment>
<dbReference type="InterPro" id="IPR036188">
    <property type="entry name" value="FAD/NAD-bd_sf"/>
</dbReference>
<accession>A0AAD6J2Q1</accession>
<protein>
    <recommendedName>
        <fullName evidence="9">Long-chain-alcohol oxidase</fullName>
    </recommendedName>
</protein>
<dbReference type="AlphaFoldDB" id="A0AAD6J2Q1"/>
<dbReference type="Pfam" id="PF05199">
    <property type="entry name" value="GMC_oxred_C"/>
    <property type="match status" value="1"/>
</dbReference>
<evidence type="ECO:0000256" key="1">
    <source>
        <dbReference type="ARBA" id="ARBA00010790"/>
    </source>
</evidence>
<dbReference type="GO" id="GO:0016614">
    <property type="term" value="F:oxidoreductase activity, acting on CH-OH group of donors"/>
    <property type="evidence" value="ECO:0007669"/>
    <property type="project" value="InterPro"/>
</dbReference>
<reference evidence="7" key="1">
    <citation type="submission" date="2023-01" db="EMBL/GenBank/DDBJ databases">
        <title>The chitinases involved in constricting ring structure development in the nematode-trapping fungus Drechslerella dactyloides.</title>
        <authorList>
            <person name="Wang R."/>
            <person name="Zhang L."/>
            <person name="Tang P."/>
            <person name="Li S."/>
            <person name="Liang L."/>
        </authorList>
    </citation>
    <scope>NUCLEOTIDE SEQUENCE</scope>
    <source>
        <strain evidence="7">YMF1.00031</strain>
    </source>
</reference>
<dbReference type="Pfam" id="PF00732">
    <property type="entry name" value="GMC_oxred_N"/>
    <property type="match status" value="1"/>
</dbReference>
<keyword evidence="3" id="KW-0274">FAD</keyword>
<dbReference type="InterPro" id="IPR000172">
    <property type="entry name" value="GMC_OxRdtase_N"/>
</dbReference>
<evidence type="ECO:0000259" key="5">
    <source>
        <dbReference type="Pfam" id="PF00732"/>
    </source>
</evidence>
<feature type="domain" description="Glucose-methanol-choline oxidoreductase C-terminal" evidence="6">
    <location>
        <begin position="515"/>
        <end position="577"/>
    </location>
</feature>
<keyword evidence="2" id="KW-0285">Flavoprotein</keyword>
<evidence type="ECO:0000313" key="7">
    <source>
        <dbReference type="EMBL" id="KAJ6263443.1"/>
    </source>
</evidence>
<dbReference type="Proteomes" id="UP001221413">
    <property type="component" value="Unassembled WGS sequence"/>
</dbReference>
<sequence length="766" mass="84858">MVTEAMAYRFRPASEVCVFSDAQWNMLVHILETFVPELTPEETADLKKDYYKRVRINPVEEKHLDAYAQESLADVPEVLEDVESTFRSHVPAGKVAEMKMLLNILDTRLGSLVLTGSITPFYQQTRQERERIIFSWSTARTITLRKLFRAFSTTARVLWSRSSDVYHKAAAFPGYPFTKEGEELYKMIKESATAAAESAPEFRFEDLRQGGSAETGVVTLSTSILIIGSGAGGGVAAGCLSKALPHHEVVVIDKGFWYPKHAAPISERDGFQKLYEESATLQTVDGSMGILAGSTWGGGTTVNAGVSWQLSARIRREWSEKAGLKFVESSEFQDCLDYVSETGKVKEWKDLEHNPSNATLMKGSHRLGEAYIRIPQNIKGEPEFHSKGVTKTYLADARDRGARFVQGLEVEKILFDKNGDVTGVEGLWRAHPDKLKRQKVIIRANCMAEWDEEIRPWEGSMVSIANIEHTNLDNHNYGAAIEVVGAPTYIRLEDKEEDQKAFDEAVLKLQNMGLTTENAAYGSAHQMGSCRMGASPRMGACNERGKVWERKGLYIADASLMPKSSALNPMITTQALAEWVSRGIDNFDSSADSTDDDMIAEDQIEYNIGNCSPTISRLGRDINFLQDHNQEIYHDMDDDIAFAFGSSGQGDSLDFTFDEIQNDQTLFDTTVLISAESSDQPTNNSHLAISPCLLTPPLSLRRDSHEGIVGLESLGIPCGRAQTAIGLEKPRHRVPESPANCRSTSRDIEATHQAGTMAFNAAKIIP</sequence>
<dbReference type="GO" id="GO:0050660">
    <property type="term" value="F:flavin adenine dinucleotide binding"/>
    <property type="evidence" value="ECO:0007669"/>
    <property type="project" value="InterPro"/>
</dbReference>
<comment type="similarity">
    <text evidence="1">Belongs to the GMC oxidoreductase family.</text>
</comment>
<evidence type="ECO:0000313" key="8">
    <source>
        <dbReference type="Proteomes" id="UP001221413"/>
    </source>
</evidence>
<dbReference type="InterPro" id="IPR007867">
    <property type="entry name" value="GMC_OxRtase_C"/>
</dbReference>
<dbReference type="SUPFAM" id="SSF51905">
    <property type="entry name" value="FAD/NAD(P)-binding domain"/>
    <property type="match status" value="1"/>
</dbReference>
<dbReference type="EMBL" id="JAQGDS010000002">
    <property type="protein sequence ID" value="KAJ6263443.1"/>
    <property type="molecule type" value="Genomic_DNA"/>
</dbReference>
<keyword evidence="4" id="KW-0560">Oxidoreductase</keyword>
<organism evidence="7 8">
    <name type="scientific">Drechslerella dactyloides</name>
    <name type="common">Nematode-trapping fungus</name>
    <name type="synonym">Arthrobotrys dactyloides</name>
    <dbReference type="NCBI Taxonomy" id="74499"/>
    <lineage>
        <taxon>Eukaryota</taxon>
        <taxon>Fungi</taxon>
        <taxon>Dikarya</taxon>
        <taxon>Ascomycota</taxon>
        <taxon>Pezizomycotina</taxon>
        <taxon>Orbiliomycetes</taxon>
        <taxon>Orbiliales</taxon>
        <taxon>Orbiliaceae</taxon>
        <taxon>Drechslerella</taxon>
    </lineage>
</organism>
<evidence type="ECO:0000256" key="2">
    <source>
        <dbReference type="ARBA" id="ARBA00022630"/>
    </source>
</evidence>
<name>A0AAD6J2Q1_DREDA</name>
<dbReference type="PANTHER" id="PTHR46056">
    <property type="entry name" value="LONG-CHAIN-ALCOHOL OXIDASE"/>
    <property type="match status" value="1"/>
</dbReference>
<evidence type="ECO:0000259" key="6">
    <source>
        <dbReference type="Pfam" id="PF05199"/>
    </source>
</evidence>
<evidence type="ECO:0000256" key="4">
    <source>
        <dbReference type="ARBA" id="ARBA00023002"/>
    </source>
</evidence>
<dbReference type="PANTHER" id="PTHR46056:SF12">
    <property type="entry name" value="LONG-CHAIN-ALCOHOL OXIDASE"/>
    <property type="match status" value="1"/>
</dbReference>
<gene>
    <name evidence="7" type="ORF">Dda_2006</name>
</gene>
<dbReference type="Gene3D" id="3.50.50.60">
    <property type="entry name" value="FAD/NAD(P)-binding domain"/>
    <property type="match status" value="2"/>
</dbReference>
<proteinExistence type="inferred from homology"/>
<feature type="domain" description="Glucose-methanol-choline oxidoreductase N-terminal" evidence="5">
    <location>
        <begin position="271"/>
        <end position="426"/>
    </location>
</feature>
<keyword evidence="8" id="KW-1185">Reference proteome</keyword>
<evidence type="ECO:0008006" key="9">
    <source>
        <dbReference type="Google" id="ProtNLM"/>
    </source>
</evidence>